<feature type="non-terminal residue" evidence="1">
    <location>
        <position position="1"/>
    </location>
</feature>
<dbReference type="Proteomes" id="UP000625711">
    <property type="component" value="Unassembled WGS sequence"/>
</dbReference>
<organism evidence="1 2">
    <name type="scientific">Rhynchophorus ferrugineus</name>
    <name type="common">Red palm weevil</name>
    <name type="synonym">Curculio ferrugineus</name>
    <dbReference type="NCBI Taxonomy" id="354439"/>
    <lineage>
        <taxon>Eukaryota</taxon>
        <taxon>Metazoa</taxon>
        <taxon>Ecdysozoa</taxon>
        <taxon>Arthropoda</taxon>
        <taxon>Hexapoda</taxon>
        <taxon>Insecta</taxon>
        <taxon>Pterygota</taxon>
        <taxon>Neoptera</taxon>
        <taxon>Endopterygota</taxon>
        <taxon>Coleoptera</taxon>
        <taxon>Polyphaga</taxon>
        <taxon>Cucujiformia</taxon>
        <taxon>Curculionidae</taxon>
        <taxon>Dryophthorinae</taxon>
        <taxon>Rhynchophorus</taxon>
    </lineage>
</organism>
<keyword evidence="2" id="KW-1185">Reference proteome</keyword>
<sequence>PQSGPCPSLSGMPRLHNSIRVVVGWWEPWRGEAGDDGVGEGRGLSAATVPRCELRYRSATVAVTDKFS</sequence>
<evidence type="ECO:0000313" key="1">
    <source>
        <dbReference type="EMBL" id="KAF7276313.1"/>
    </source>
</evidence>
<name>A0A834MA38_RHYFE</name>
<reference evidence="1" key="1">
    <citation type="submission" date="2020-08" db="EMBL/GenBank/DDBJ databases">
        <title>Genome sequencing and assembly of the red palm weevil Rhynchophorus ferrugineus.</title>
        <authorList>
            <person name="Dias G.B."/>
            <person name="Bergman C.M."/>
            <person name="Manee M."/>
        </authorList>
    </citation>
    <scope>NUCLEOTIDE SEQUENCE</scope>
    <source>
        <strain evidence="1">AA-2017</strain>
        <tissue evidence="1">Whole larva</tissue>
    </source>
</reference>
<dbReference type="AlphaFoldDB" id="A0A834MA38"/>
<proteinExistence type="predicted"/>
<accession>A0A834MA38</accession>
<comment type="caution">
    <text evidence="1">The sequence shown here is derived from an EMBL/GenBank/DDBJ whole genome shotgun (WGS) entry which is preliminary data.</text>
</comment>
<evidence type="ECO:0000313" key="2">
    <source>
        <dbReference type="Proteomes" id="UP000625711"/>
    </source>
</evidence>
<protein>
    <submittedName>
        <fullName evidence="1">Uncharacterized protein</fullName>
    </submittedName>
</protein>
<gene>
    <name evidence="1" type="ORF">GWI33_010563</name>
</gene>
<dbReference type="EMBL" id="JAACXV010007498">
    <property type="protein sequence ID" value="KAF7276313.1"/>
    <property type="molecule type" value="Genomic_DNA"/>
</dbReference>